<evidence type="ECO:0000256" key="4">
    <source>
        <dbReference type="ARBA" id="ARBA00022975"/>
    </source>
</evidence>
<comment type="catalytic activity">
    <reaction evidence="6 7">
        <text>carbamoyl phosphate + L-aspartate = N-carbamoyl-L-aspartate + phosphate + H(+)</text>
        <dbReference type="Rhea" id="RHEA:20013"/>
        <dbReference type="ChEBI" id="CHEBI:15378"/>
        <dbReference type="ChEBI" id="CHEBI:29991"/>
        <dbReference type="ChEBI" id="CHEBI:32814"/>
        <dbReference type="ChEBI" id="CHEBI:43474"/>
        <dbReference type="ChEBI" id="CHEBI:58228"/>
        <dbReference type="EC" id="2.1.3.2"/>
    </reaction>
</comment>
<dbReference type="NCBIfam" id="NF002032">
    <property type="entry name" value="PRK00856.1"/>
    <property type="match status" value="1"/>
</dbReference>
<evidence type="ECO:0000256" key="2">
    <source>
        <dbReference type="ARBA" id="ARBA00008896"/>
    </source>
</evidence>
<dbReference type="EC" id="2.1.3.2" evidence="7"/>
<feature type="domain" description="Aspartate/ornithine carbamoyltransferase Asp/Orn-binding" evidence="8">
    <location>
        <begin position="170"/>
        <end position="316"/>
    </location>
</feature>
<proteinExistence type="inferred from homology"/>
<evidence type="ECO:0000313" key="11">
    <source>
        <dbReference type="Proteomes" id="UP000445000"/>
    </source>
</evidence>
<organism evidence="10 11">
    <name type="scientific">Steroidobacter agaridevorans</name>
    <dbReference type="NCBI Taxonomy" id="2695856"/>
    <lineage>
        <taxon>Bacteria</taxon>
        <taxon>Pseudomonadati</taxon>
        <taxon>Pseudomonadota</taxon>
        <taxon>Gammaproteobacteria</taxon>
        <taxon>Steroidobacterales</taxon>
        <taxon>Steroidobacteraceae</taxon>
        <taxon>Steroidobacter</taxon>
    </lineage>
</organism>
<comment type="similarity">
    <text evidence="2 7">Belongs to the aspartate/ornithine carbamoyltransferase superfamily. ATCase family.</text>
</comment>
<dbReference type="HAMAP" id="MF_00001">
    <property type="entry name" value="Asp_carb_tr"/>
    <property type="match status" value="1"/>
</dbReference>
<dbReference type="GO" id="GO:0016597">
    <property type="term" value="F:amino acid binding"/>
    <property type="evidence" value="ECO:0007669"/>
    <property type="project" value="InterPro"/>
</dbReference>
<sequence>MSTDHSAKVQRDAEGRLRHLITLDGLSRDEIVALLDLAQFYARTPGELAARDQTLAGHTVANLFFEPSTRTRVSFELAAQRLGADVVNLDMQSSSRVKGETVLDTIYTLQAMQADILVMRDAEPGLPAYVAKYVAPHVCILNAGEAHLSHPTQGLLDALTVRQTKGDFAKLKILIAGDLSHSRVARSAWHAFTTLGVAELRIAAPEDLMPGKDEFKGATRFTDIDKAISGVDVVMTLRIQRERMSGASIPDEATYHHTFGITADRLAKANKDAIVMHPGPMNRDVEIASAVADGPQSVIQRQVTNGVAVRMAVLATIARNVQARRHFQ</sequence>
<feature type="binding site" evidence="7">
    <location>
        <position position="71"/>
    </location>
    <ligand>
        <name>carbamoyl phosphate</name>
        <dbReference type="ChEBI" id="CHEBI:58228"/>
    </ligand>
</feature>
<keyword evidence="4 7" id="KW-0665">Pyrimidine biosynthesis</keyword>
<evidence type="ECO:0000256" key="1">
    <source>
        <dbReference type="ARBA" id="ARBA00004852"/>
    </source>
</evidence>
<dbReference type="InterPro" id="IPR036901">
    <property type="entry name" value="Asp/Orn_carbamoylTrfase_sf"/>
</dbReference>
<dbReference type="GO" id="GO:0004070">
    <property type="term" value="F:aspartate carbamoyltransferase activity"/>
    <property type="evidence" value="ECO:0007669"/>
    <property type="project" value="UniProtKB-UniRule"/>
</dbReference>
<evidence type="ECO:0000259" key="9">
    <source>
        <dbReference type="Pfam" id="PF02729"/>
    </source>
</evidence>
<dbReference type="InterPro" id="IPR002082">
    <property type="entry name" value="Asp_carbamoyltransf"/>
</dbReference>
<comment type="subunit">
    <text evidence="7">Heterododecamer (2C3:3R2) of six catalytic PyrB chains organized as two trimers (C3), and six regulatory PyrI chains organized as three dimers (R2).</text>
</comment>
<dbReference type="GO" id="GO:0005829">
    <property type="term" value="C:cytosol"/>
    <property type="evidence" value="ECO:0007669"/>
    <property type="project" value="TreeGrafter"/>
</dbReference>
<evidence type="ECO:0000256" key="6">
    <source>
        <dbReference type="ARBA" id="ARBA00048859"/>
    </source>
</evidence>
<feature type="binding site" evidence="7">
    <location>
        <position position="183"/>
    </location>
    <ligand>
        <name>L-aspartate</name>
        <dbReference type="ChEBI" id="CHEBI:29991"/>
    </ligand>
</feature>
<dbReference type="PANTHER" id="PTHR45753">
    <property type="entry name" value="ORNITHINE CARBAMOYLTRANSFERASE, MITOCHONDRIAL"/>
    <property type="match status" value="1"/>
</dbReference>
<dbReference type="PRINTS" id="PR00100">
    <property type="entry name" value="AOTCASE"/>
</dbReference>
<dbReference type="GO" id="GO:0006520">
    <property type="term" value="P:amino acid metabolic process"/>
    <property type="evidence" value="ECO:0007669"/>
    <property type="project" value="InterPro"/>
</dbReference>
<reference evidence="11" key="1">
    <citation type="submission" date="2020-01" db="EMBL/GenBank/DDBJ databases">
        <title>'Steroidobacter agaridevorans' sp. nov., agar-degrading bacteria isolated from rhizosphere soils.</title>
        <authorList>
            <person name="Ikenaga M."/>
            <person name="Kataoka M."/>
            <person name="Murouchi A."/>
            <person name="Katsuragi S."/>
            <person name="Sakai M."/>
        </authorList>
    </citation>
    <scope>NUCLEOTIDE SEQUENCE [LARGE SCALE GENOMIC DNA]</scope>
    <source>
        <strain evidence="11">YU21-B</strain>
    </source>
</reference>
<dbReference type="InterPro" id="IPR006130">
    <property type="entry name" value="Asp/Orn_carbamoylTrfase"/>
</dbReference>
<feature type="binding site" evidence="7">
    <location>
        <position position="98"/>
    </location>
    <ligand>
        <name>L-aspartate</name>
        <dbReference type="ChEBI" id="CHEBI:29991"/>
    </ligand>
</feature>
<dbReference type="PRINTS" id="PR00101">
    <property type="entry name" value="ATCASE"/>
</dbReference>
<dbReference type="InterPro" id="IPR006132">
    <property type="entry name" value="Asp/Orn_carbamoyltranf_P-bd"/>
</dbReference>
<dbReference type="AlphaFoldDB" id="A0A829YEJ1"/>
<dbReference type="Proteomes" id="UP000445000">
    <property type="component" value="Unassembled WGS sequence"/>
</dbReference>
<dbReference type="RefSeq" id="WP_161812961.1">
    <property type="nucleotide sequence ID" value="NZ_BLJN01000003.1"/>
</dbReference>
<evidence type="ECO:0000313" key="10">
    <source>
        <dbReference type="EMBL" id="GFE81288.1"/>
    </source>
</evidence>
<dbReference type="GO" id="GO:0006207">
    <property type="term" value="P:'de novo' pyrimidine nucleobase biosynthetic process"/>
    <property type="evidence" value="ECO:0007669"/>
    <property type="project" value="InterPro"/>
</dbReference>
<dbReference type="NCBIfam" id="TIGR00670">
    <property type="entry name" value="asp_carb_tr"/>
    <property type="match status" value="1"/>
</dbReference>
<feature type="binding site" evidence="7">
    <location>
        <position position="238"/>
    </location>
    <ligand>
        <name>L-aspartate</name>
        <dbReference type="ChEBI" id="CHEBI:29991"/>
    </ligand>
</feature>
<feature type="binding site" evidence="7">
    <location>
        <position position="279"/>
    </location>
    <ligand>
        <name>carbamoyl phosphate</name>
        <dbReference type="ChEBI" id="CHEBI:58228"/>
    </ligand>
</feature>
<dbReference type="EMBL" id="BLJN01000003">
    <property type="protein sequence ID" value="GFE81288.1"/>
    <property type="molecule type" value="Genomic_DNA"/>
</dbReference>
<dbReference type="Gene3D" id="3.40.50.1370">
    <property type="entry name" value="Aspartate/ornithine carbamoyltransferase"/>
    <property type="match status" value="2"/>
</dbReference>
<feature type="binding site" evidence="7">
    <location>
        <position position="153"/>
    </location>
    <ligand>
        <name>carbamoyl phosphate</name>
        <dbReference type="ChEBI" id="CHEBI:58228"/>
    </ligand>
</feature>
<feature type="binding site" evidence="7">
    <location>
        <position position="70"/>
    </location>
    <ligand>
        <name>carbamoyl phosphate</name>
        <dbReference type="ChEBI" id="CHEBI:58228"/>
    </ligand>
</feature>
<feature type="binding site" evidence="7">
    <location>
        <position position="120"/>
    </location>
    <ligand>
        <name>carbamoyl phosphate</name>
        <dbReference type="ChEBI" id="CHEBI:58228"/>
    </ligand>
</feature>
<dbReference type="GO" id="GO:0044205">
    <property type="term" value="P:'de novo' UMP biosynthetic process"/>
    <property type="evidence" value="ECO:0007669"/>
    <property type="project" value="UniProtKB-UniRule"/>
</dbReference>
<feature type="domain" description="Aspartate/ornithine carbamoyltransferase carbamoyl-P binding" evidence="9">
    <location>
        <begin position="18"/>
        <end position="163"/>
    </location>
</feature>
<keyword evidence="11" id="KW-1185">Reference proteome</keyword>
<name>A0A829YEJ1_9GAMM</name>
<comment type="pathway">
    <text evidence="1 7">Pyrimidine metabolism; UMP biosynthesis via de novo pathway; (S)-dihydroorotate from bicarbonate: step 2/3.</text>
</comment>
<comment type="caution">
    <text evidence="10">The sequence shown here is derived from an EMBL/GenBank/DDBJ whole genome shotgun (WGS) entry which is preliminary data.</text>
</comment>
<dbReference type="Pfam" id="PF02729">
    <property type="entry name" value="OTCace_N"/>
    <property type="match status" value="1"/>
</dbReference>
<evidence type="ECO:0000256" key="3">
    <source>
        <dbReference type="ARBA" id="ARBA00022679"/>
    </source>
</evidence>
<feature type="binding site" evidence="7">
    <location>
        <position position="280"/>
    </location>
    <ligand>
        <name>carbamoyl phosphate</name>
        <dbReference type="ChEBI" id="CHEBI:58228"/>
    </ligand>
</feature>
<dbReference type="SUPFAM" id="SSF53671">
    <property type="entry name" value="Aspartate/ornithine carbamoyltransferase"/>
    <property type="match status" value="1"/>
</dbReference>
<dbReference type="PROSITE" id="PS00097">
    <property type="entry name" value="CARBAMOYLTRANSFERASE"/>
    <property type="match status" value="1"/>
</dbReference>
<evidence type="ECO:0000259" key="8">
    <source>
        <dbReference type="Pfam" id="PF00185"/>
    </source>
</evidence>
<gene>
    <name evidence="7 10" type="primary">pyrB</name>
    <name evidence="10" type="ORF">GCM10011487_32880</name>
</gene>
<dbReference type="InterPro" id="IPR006131">
    <property type="entry name" value="Asp_carbamoyltransf_Asp/Orn-bd"/>
</dbReference>
<feature type="binding site" evidence="7">
    <location>
        <position position="150"/>
    </location>
    <ligand>
        <name>carbamoyl phosphate</name>
        <dbReference type="ChEBI" id="CHEBI:58228"/>
    </ligand>
</feature>
<protein>
    <recommendedName>
        <fullName evidence="7">Aspartate carbamoyltransferase</fullName>
        <ecNumber evidence="7">2.1.3.2</ecNumber>
    </recommendedName>
    <alternativeName>
        <fullName evidence="7">Aspartate transcarbamylase</fullName>
        <shortName evidence="7">ATCase</shortName>
    </alternativeName>
</protein>
<accession>A0A829YEJ1</accession>
<keyword evidence="3 7" id="KW-0808">Transferase</keyword>
<dbReference type="PANTHER" id="PTHR45753:SF6">
    <property type="entry name" value="ASPARTATE CARBAMOYLTRANSFERASE"/>
    <property type="match status" value="1"/>
</dbReference>
<evidence type="ECO:0000256" key="5">
    <source>
        <dbReference type="ARBA" id="ARBA00043884"/>
    </source>
</evidence>
<dbReference type="UniPathway" id="UPA00070">
    <property type="reaction ID" value="UER00116"/>
</dbReference>
<comment type="function">
    <text evidence="5 7">Catalyzes the condensation of carbamoyl phosphate and aspartate to form carbamoyl aspartate and inorganic phosphate, the committed step in the de novo pyrimidine nucleotide biosynthesis pathway.</text>
</comment>
<evidence type="ECO:0000256" key="7">
    <source>
        <dbReference type="HAMAP-Rule" id="MF_00001"/>
    </source>
</evidence>
<dbReference type="Pfam" id="PF00185">
    <property type="entry name" value="OTCace"/>
    <property type="match status" value="1"/>
</dbReference>